<dbReference type="AlphaFoldDB" id="A0AAX4IGT4"/>
<dbReference type="EMBL" id="CP137308">
    <property type="protein sequence ID" value="WQF82581.1"/>
    <property type="molecule type" value="Genomic_DNA"/>
</dbReference>
<dbReference type="RefSeq" id="XP_062779805.1">
    <property type="nucleotide sequence ID" value="XM_062923754.1"/>
</dbReference>
<sequence>MLPFVFFPSMQVDEIQDPFSWDFQLDTTDAGRNFHRRNDGHEIQRPDVVDDCCLGLLLQARIDRIIHGYIKSGTGPATLIIFGFRFHGIDEDRRFKKAEITITFQDEGKQPRNDPEVVALWPNGSFTLGEPLEVEVEESSGGEAGLSVTGGVGVQGGGQALRRWGRKIGYKRPVNNASLTGSIILDTNIREYGRNNAIHLTLNESKMTSSGIVTDFRAAVLLRRQSPEDTFTGTVIMKADAHFAYNAVKGAREVFGGSPVNDPIIFSPGIQYLRPKTLLGALETQLEEEIDDCNLGGVSIESLAVMQGITVLANPV</sequence>
<dbReference type="GeneID" id="87944098"/>
<dbReference type="KEGG" id="cdet:87944098"/>
<accession>A0AAX4IGT4</accession>
<evidence type="ECO:0000313" key="2">
    <source>
        <dbReference type="Proteomes" id="UP001322277"/>
    </source>
</evidence>
<name>A0AAX4IGT4_9PEZI</name>
<proteinExistence type="predicted"/>
<organism evidence="1 2">
    <name type="scientific">Colletotrichum destructivum</name>
    <dbReference type="NCBI Taxonomy" id="34406"/>
    <lineage>
        <taxon>Eukaryota</taxon>
        <taxon>Fungi</taxon>
        <taxon>Dikarya</taxon>
        <taxon>Ascomycota</taxon>
        <taxon>Pezizomycotina</taxon>
        <taxon>Sordariomycetes</taxon>
        <taxon>Hypocreomycetidae</taxon>
        <taxon>Glomerellales</taxon>
        <taxon>Glomerellaceae</taxon>
        <taxon>Colletotrichum</taxon>
        <taxon>Colletotrichum destructivum species complex</taxon>
    </lineage>
</organism>
<reference evidence="2" key="1">
    <citation type="journal article" date="2023" name="bioRxiv">
        <title>Complete genome of the Medicago anthracnose fungus, Colletotrichum destructivum, reveals a mini-chromosome-like region within a core chromosome.</title>
        <authorList>
            <person name="Lapalu N."/>
            <person name="Simon A."/>
            <person name="Lu A."/>
            <person name="Plaumann P.-L."/>
            <person name="Amselem J."/>
            <person name="Pigne S."/>
            <person name="Auger A."/>
            <person name="Koch C."/>
            <person name="Dallery J.-F."/>
            <person name="O'Connell R.J."/>
        </authorList>
    </citation>
    <scope>NUCLEOTIDE SEQUENCE [LARGE SCALE GENOMIC DNA]</scope>
    <source>
        <strain evidence="2">CBS 520.97</strain>
    </source>
</reference>
<evidence type="ECO:0000313" key="1">
    <source>
        <dbReference type="EMBL" id="WQF82581.1"/>
    </source>
</evidence>
<gene>
    <name evidence="1" type="ORF">CDEST_07595</name>
</gene>
<keyword evidence="2" id="KW-1185">Reference proteome</keyword>
<protein>
    <submittedName>
        <fullName evidence="1">Uncharacterized protein</fullName>
    </submittedName>
</protein>
<dbReference type="Proteomes" id="UP001322277">
    <property type="component" value="Chromosome 4"/>
</dbReference>